<dbReference type="AlphaFoldDB" id="Q30XH3"/>
<evidence type="ECO:0000313" key="2">
    <source>
        <dbReference type="EMBL" id="ABB39623.1"/>
    </source>
</evidence>
<protein>
    <recommendedName>
        <fullName evidence="4">Lipoprotein</fullName>
    </recommendedName>
</protein>
<feature type="signal peptide" evidence="1">
    <location>
        <begin position="1"/>
        <end position="33"/>
    </location>
</feature>
<organism evidence="2 3">
    <name type="scientific">Oleidesulfovibrio alaskensis (strain ATCC BAA-1058 / DSM 17464 / G20)</name>
    <name type="common">Desulfovibrio alaskensis</name>
    <dbReference type="NCBI Taxonomy" id="207559"/>
    <lineage>
        <taxon>Bacteria</taxon>
        <taxon>Pseudomonadati</taxon>
        <taxon>Thermodesulfobacteriota</taxon>
        <taxon>Desulfovibrionia</taxon>
        <taxon>Desulfovibrionales</taxon>
        <taxon>Desulfovibrionaceae</taxon>
        <taxon>Oleidesulfovibrio</taxon>
    </lineage>
</organism>
<keyword evidence="1" id="KW-0732">Signal</keyword>
<dbReference type="HOGENOM" id="CLU_132546_0_0_7"/>
<sequence length="167" mass="18116">MNHMRTVPLYLRAACIAVACVAFALLLHHGAAAAPPATGKTLPDKPAALPDRSVPVAVEHDGVDTAGTRLAFELKELFNGSGLFTLTDKDVPKYRVLISSVAEFPSRPEVGSVYSVIWVYSESEETLRHYLARDVGVVTQDTAKALALKLAERTDGIGVKYSYLFDR</sequence>
<dbReference type="RefSeq" id="WP_011368628.1">
    <property type="nucleotide sequence ID" value="NC_007519.1"/>
</dbReference>
<dbReference type="KEGG" id="dde:Dde_2828"/>
<feature type="chain" id="PRO_5004219975" description="Lipoprotein" evidence="1">
    <location>
        <begin position="34"/>
        <end position="167"/>
    </location>
</feature>
<dbReference type="EMBL" id="CP000112">
    <property type="protein sequence ID" value="ABB39623.1"/>
    <property type="molecule type" value="Genomic_DNA"/>
</dbReference>
<evidence type="ECO:0000313" key="3">
    <source>
        <dbReference type="Proteomes" id="UP000002710"/>
    </source>
</evidence>
<proteinExistence type="predicted"/>
<dbReference type="eggNOG" id="ENOG5033GTV">
    <property type="taxonomic scope" value="Bacteria"/>
</dbReference>
<gene>
    <name evidence="2" type="ordered locus">Dde_2828</name>
</gene>
<accession>Q30XH3</accession>
<evidence type="ECO:0008006" key="4">
    <source>
        <dbReference type="Google" id="ProtNLM"/>
    </source>
</evidence>
<evidence type="ECO:0000256" key="1">
    <source>
        <dbReference type="SAM" id="SignalP"/>
    </source>
</evidence>
<name>Q30XH3_OLEA2</name>
<dbReference type="Proteomes" id="UP000002710">
    <property type="component" value="Chromosome"/>
</dbReference>
<dbReference type="STRING" id="207559.Dde_2828"/>
<keyword evidence="3" id="KW-1185">Reference proteome</keyword>
<reference evidence="2 3" key="1">
    <citation type="journal article" date="2011" name="J. Bacteriol.">
        <title>Complete genome sequence and updated annotation of Desulfovibrio alaskensis G20.</title>
        <authorList>
            <person name="Hauser L.J."/>
            <person name="Land M.L."/>
            <person name="Brown S.D."/>
            <person name="Larimer F."/>
            <person name="Keller K.L."/>
            <person name="Rapp-Giles B.J."/>
            <person name="Price M.N."/>
            <person name="Lin M."/>
            <person name="Bruce D.C."/>
            <person name="Detter J.C."/>
            <person name="Tapia R."/>
            <person name="Han C.S."/>
            <person name="Goodwin L.A."/>
            <person name="Cheng J.F."/>
            <person name="Pitluck S."/>
            <person name="Copeland A."/>
            <person name="Lucas S."/>
            <person name="Nolan M."/>
            <person name="Lapidus A.L."/>
            <person name="Palumbo A.V."/>
            <person name="Wall J.D."/>
        </authorList>
    </citation>
    <scope>NUCLEOTIDE SEQUENCE [LARGE SCALE GENOMIC DNA]</scope>
    <source>
        <strain evidence="3">ATCC BAA 1058 / DSM 17464 / G20</strain>
    </source>
</reference>